<dbReference type="AlphaFoldDB" id="A0A0N5C4X2"/>
<proteinExistence type="predicted"/>
<dbReference type="Proteomes" id="UP000046392">
    <property type="component" value="Unplaced"/>
</dbReference>
<name>A0A0N5C4X2_STREA</name>
<feature type="region of interest" description="Disordered" evidence="1">
    <location>
        <begin position="36"/>
        <end position="92"/>
    </location>
</feature>
<evidence type="ECO:0000313" key="3">
    <source>
        <dbReference type="WBParaSite" id="SPAL_0001300100.1"/>
    </source>
</evidence>
<accession>A0A0N5C4X2</accession>
<evidence type="ECO:0000313" key="2">
    <source>
        <dbReference type="Proteomes" id="UP000046392"/>
    </source>
</evidence>
<dbReference type="WBParaSite" id="SPAL_0001300100.1">
    <property type="protein sequence ID" value="SPAL_0001300100.1"/>
    <property type="gene ID" value="SPAL_0001300100"/>
</dbReference>
<sequence length="162" mass="17592">VATVAMLTHPRARRAALRRSQSVQTEIDNPLVAVSPLNEQPPLLSPANVQQPLPRPRPATNHTPQQAPAPRRPTRDDQQHQTSNLRPRVLNLRPASFGIQPIMVLAPPPTPNWGATPIAGNINGPQGNAPPPTSGPEGAQQSQEVPTTTYWQAYYLSGQRQP</sequence>
<evidence type="ECO:0000256" key="1">
    <source>
        <dbReference type="SAM" id="MobiDB-lite"/>
    </source>
</evidence>
<organism evidence="2 3">
    <name type="scientific">Strongyloides papillosus</name>
    <name type="common">Intestinal threadworm</name>
    <dbReference type="NCBI Taxonomy" id="174720"/>
    <lineage>
        <taxon>Eukaryota</taxon>
        <taxon>Metazoa</taxon>
        <taxon>Ecdysozoa</taxon>
        <taxon>Nematoda</taxon>
        <taxon>Chromadorea</taxon>
        <taxon>Rhabditida</taxon>
        <taxon>Tylenchina</taxon>
        <taxon>Panagrolaimomorpha</taxon>
        <taxon>Strongyloidoidea</taxon>
        <taxon>Strongyloididae</taxon>
        <taxon>Strongyloides</taxon>
    </lineage>
</organism>
<feature type="region of interest" description="Disordered" evidence="1">
    <location>
        <begin position="1"/>
        <end position="23"/>
    </location>
</feature>
<keyword evidence="2" id="KW-1185">Reference proteome</keyword>
<protein>
    <submittedName>
        <fullName evidence="3">WW domain-binding protein 11</fullName>
    </submittedName>
</protein>
<reference evidence="3" key="1">
    <citation type="submission" date="2017-02" db="UniProtKB">
        <authorList>
            <consortium name="WormBaseParasite"/>
        </authorList>
    </citation>
    <scope>IDENTIFICATION</scope>
</reference>
<feature type="region of interest" description="Disordered" evidence="1">
    <location>
        <begin position="114"/>
        <end position="147"/>
    </location>
</feature>